<feature type="active site" evidence="6">
    <location>
        <position position="329"/>
    </location>
</feature>
<keyword evidence="2" id="KW-1003">Cell membrane</keyword>
<evidence type="ECO:0000256" key="4">
    <source>
        <dbReference type="ARBA" id="ARBA00022989"/>
    </source>
</evidence>
<evidence type="ECO:0000256" key="6">
    <source>
        <dbReference type="PIRSR" id="PIRSR005091-1"/>
    </source>
</evidence>
<evidence type="ECO:0000313" key="11">
    <source>
        <dbReference type="EMBL" id="MBT1698412.1"/>
    </source>
</evidence>
<dbReference type="Pfam" id="PF00884">
    <property type="entry name" value="Sulfatase"/>
    <property type="match status" value="1"/>
</dbReference>
<evidence type="ECO:0000256" key="7">
    <source>
        <dbReference type="PIRSR" id="PIRSR005091-2"/>
    </source>
</evidence>
<evidence type="ECO:0000256" key="2">
    <source>
        <dbReference type="ARBA" id="ARBA00022475"/>
    </source>
</evidence>
<feature type="domain" description="Sulfatase N-terminal" evidence="10">
    <location>
        <begin position="282"/>
        <end position="549"/>
    </location>
</feature>
<gene>
    <name evidence="11" type="ORF">KK083_16095</name>
</gene>
<dbReference type="AlphaFoldDB" id="A0AAP2DP44"/>
<evidence type="ECO:0000256" key="3">
    <source>
        <dbReference type="ARBA" id="ARBA00022692"/>
    </source>
</evidence>
<dbReference type="PIRSF" id="PIRSF005091">
    <property type="entry name" value="Mmb_sulf_HI1246"/>
    <property type="match status" value="1"/>
</dbReference>
<feature type="transmembrane region" description="Helical" evidence="9">
    <location>
        <begin position="54"/>
        <end position="78"/>
    </location>
</feature>
<dbReference type="GO" id="GO:0046872">
    <property type="term" value="F:metal ion binding"/>
    <property type="evidence" value="ECO:0007669"/>
    <property type="project" value="UniProtKB-KW"/>
</dbReference>
<feature type="transmembrane region" description="Helical" evidence="9">
    <location>
        <begin position="15"/>
        <end position="34"/>
    </location>
</feature>
<feature type="binding site" evidence="8">
    <location>
        <position position="289"/>
    </location>
    <ligand>
        <name>Mn(2+)</name>
        <dbReference type="ChEBI" id="CHEBI:29035"/>
    </ligand>
</feature>
<feature type="binding site" evidence="8">
    <location>
        <position position="329"/>
    </location>
    <ligand>
        <name>Mn(2+)</name>
        <dbReference type="ChEBI" id="CHEBI:29035"/>
    </ligand>
</feature>
<keyword evidence="7" id="KW-0464">Manganese</keyword>
<evidence type="ECO:0000256" key="8">
    <source>
        <dbReference type="PIRSR" id="PIRSR005091-3"/>
    </source>
</evidence>
<feature type="transmembrane region" description="Helical" evidence="9">
    <location>
        <begin position="145"/>
        <end position="163"/>
    </location>
</feature>
<organism evidence="11 12">
    <name type="scientific">Chryseosolibacter histidini</name>
    <dbReference type="NCBI Taxonomy" id="2782349"/>
    <lineage>
        <taxon>Bacteria</taxon>
        <taxon>Pseudomonadati</taxon>
        <taxon>Bacteroidota</taxon>
        <taxon>Cytophagia</taxon>
        <taxon>Cytophagales</taxon>
        <taxon>Chryseotaleaceae</taxon>
        <taxon>Chryseosolibacter</taxon>
    </lineage>
</organism>
<feature type="binding site" evidence="8">
    <location>
        <position position="499"/>
    </location>
    <ligand>
        <name>Mn(2+)</name>
        <dbReference type="ChEBI" id="CHEBI:29035"/>
    </ligand>
</feature>
<evidence type="ECO:0000256" key="1">
    <source>
        <dbReference type="ARBA" id="ARBA00004651"/>
    </source>
</evidence>
<dbReference type="CDD" id="cd16015">
    <property type="entry name" value="LTA_synthase"/>
    <property type="match status" value="1"/>
</dbReference>
<feature type="transmembrane region" description="Helical" evidence="9">
    <location>
        <begin position="183"/>
        <end position="202"/>
    </location>
</feature>
<dbReference type="PANTHER" id="PTHR47371:SF3">
    <property type="entry name" value="PHOSPHOGLYCEROL TRANSFERASE I"/>
    <property type="match status" value="1"/>
</dbReference>
<sequence>MNPWLAQIRKERRGLIILLSVILVAISVVTRVLLMAKAFAQVDFSVSNDLEMAFIGLFYDLVNAVYFSAPLALYLWLIPGRVYRKPWHIYVLYGWFFVLIFILVFNGVAEWLFWDEFSSRFNFIAVDYLIYTTEVVGNISQSYPIGWIMIAITGIVVLMVMAVRPWIRASAGSHEPFRIRTKYFAIFSIVFAILLVTVTSKYHQYSRNTLVNELSGNGMYELFAAYRNNELDYDRFYKGLPAQEAMKLVRENLKTKEAEYLSSNPFSITRRIMNRGPEKKFNVVLISVESLSAEFLGRFGNTEGITPFLDSLSQHSLVFTNLYATGTRTVRGLEALSLCVPPTPGQSIVRRPNNENLFSLASVFNEKGYSSQFIYGGYSYFDNMGYFFENNGYGLIDRSSLGDEEIDYENIWGVADENLFTLALREIDSEVTRHPVFSHIMTTSNHRPYTYPGGRIDIPSHTSRRGAVKYTDYSIGKFIREASKKTWFDHTVFVIVADHCASSAGKTKLPVDKYHIPLLIYSPKNIPAGTMDRLMSQIDIGPTLLGLLNFSYTSDFYGYDIYKLEPGRERAFISTYQNLGYIRDKELVILSPQSKVETFQITEDSQTAVKAEDPQLVREAISWYQSASYSFKNGSMKAKQYTSHENTDY</sequence>
<dbReference type="EMBL" id="JAHESF010000014">
    <property type="protein sequence ID" value="MBT1698412.1"/>
    <property type="molecule type" value="Genomic_DNA"/>
</dbReference>
<keyword evidence="4 9" id="KW-1133">Transmembrane helix</keyword>
<feature type="binding site" evidence="8">
    <location>
        <position position="498"/>
    </location>
    <ligand>
        <name>Mn(2+)</name>
        <dbReference type="ChEBI" id="CHEBI:29035"/>
    </ligand>
</feature>
<keyword evidence="3 9" id="KW-0812">Transmembrane</keyword>
<dbReference type="InterPro" id="IPR000917">
    <property type="entry name" value="Sulfatase_N"/>
</dbReference>
<dbReference type="RefSeq" id="WP_254164538.1">
    <property type="nucleotide sequence ID" value="NZ_JAHESF010000014.1"/>
</dbReference>
<feature type="binding site" evidence="7">
    <location>
        <position position="446"/>
    </location>
    <ligand>
        <name>substrate</name>
    </ligand>
</feature>
<accession>A0AAP2DP44</accession>
<keyword evidence="5 9" id="KW-0472">Membrane</keyword>
<dbReference type="InterPro" id="IPR017850">
    <property type="entry name" value="Alkaline_phosphatase_core_sf"/>
</dbReference>
<dbReference type="Gene3D" id="3.40.720.10">
    <property type="entry name" value="Alkaline Phosphatase, subunit A"/>
    <property type="match status" value="1"/>
</dbReference>
<keyword evidence="12" id="KW-1185">Reference proteome</keyword>
<dbReference type="InterPro" id="IPR050448">
    <property type="entry name" value="OpgB/LTA_synthase_biosynth"/>
</dbReference>
<comment type="caution">
    <text evidence="11">The sequence shown here is derived from an EMBL/GenBank/DDBJ whole genome shotgun (WGS) entry which is preliminary data.</text>
</comment>
<protein>
    <submittedName>
        <fullName evidence="11">LTA synthase family protein</fullName>
    </submittedName>
</protein>
<evidence type="ECO:0000256" key="9">
    <source>
        <dbReference type="SAM" id="Phobius"/>
    </source>
</evidence>
<evidence type="ECO:0000313" key="12">
    <source>
        <dbReference type="Proteomes" id="UP001319200"/>
    </source>
</evidence>
<dbReference type="InterPro" id="IPR012160">
    <property type="entry name" value="LtaS-like"/>
</dbReference>
<feature type="transmembrane region" description="Helical" evidence="9">
    <location>
        <begin position="90"/>
        <end position="114"/>
    </location>
</feature>
<proteinExistence type="predicted"/>
<reference evidence="11 12" key="1">
    <citation type="submission" date="2021-05" db="EMBL/GenBank/DDBJ databases">
        <title>A Polyphasic approach of four new species of the genus Ohtaekwangia: Ohtaekwangia histidinii sp. nov., Ohtaekwangia cretensis sp. nov., Ohtaekwangia indiensis sp. nov., Ohtaekwangia reichenbachii sp. nov. from diverse environment.</title>
        <authorList>
            <person name="Octaviana S."/>
        </authorList>
    </citation>
    <scope>NUCLEOTIDE SEQUENCE [LARGE SCALE GENOMIC DNA]</scope>
    <source>
        <strain evidence="11 12">PWU4</strain>
    </source>
</reference>
<name>A0AAP2DP44_9BACT</name>
<dbReference type="SUPFAM" id="SSF53649">
    <property type="entry name" value="Alkaline phosphatase-like"/>
    <property type="match status" value="1"/>
</dbReference>
<dbReference type="Gene3D" id="3.30.1120.80">
    <property type="match status" value="1"/>
</dbReference>
<dbReference type="PANTHER" id="PTHR47371">
    <property type="entry name" value="LIPOTEICHOIC ACID SYNTHASE"/>
    <property type="match status" value="1"/>
</dbReference>
<evidence type="ECO:0000256" key="5">
    <source>
        <dbReference type="ARBA" id="ARBA00023136"/>
    </source>
</evidence>
<comment type="subcellular location">
    <subcellularLocation>
        <location evidence="1">Cell membrane</location>
        <topology evidence="1">Multi-pass membrane protein</topology>
    </subcellularLocation>
</comment>
<evidence type="ECO:0000259" key="10">
    <source>
        <dbReference type="Pfam" id="PF00884"/>
    </source>
</evidence>
<dbReference type="GO" id="GO:0005886">
    <property type="term" value="C:plasma membrane"/>
    <property type="evidence" value="ECO:0007669"/>
    <property type="project" value="UniProtKB-SubCell"/>
</dbReference>
<dbReference type="Proteomes" id="UP001319200">
    <property type="component" value="Unassembled WGS sequence"/>
</dbReference>
<keyword evidence="7" id="KW-0479">Metal-binding</keyword>